<keyword evidence="4" id="KW-0687">Ribonucleoprotein</keyword>
<evidence type="ECO:0000259" key="3">
    <source>
        <dbReference type="Pfam" id="PF02272"/>
    </source>
</evidence>
<organism evidence="4 5">
    <name type="scientific">Mycoplasmopsis cynos</name>
    <dbReference type="NCBI Taxonomy" id="171284"/>
    <lineage>
        <taxon>Bacteria</taxon>
        <taxon>Bacillati</taxon>
        <taxon>Mycoplasmatota</taxon>
        <taxon>Mycoplasmoidales</taxon>
        <taxon>Metamycoplasmataceae</taxon>
        <taxon>Mycoplasmopsis</taxon>
    </lineage>
</organism>
<dbReference type="Pfam" id="PF24898">
    <property type="entry name" value="GGDEF_GdpP"/>
    <property type="match status" value="1"/>
</dbReference>
<feature type="transmembrane region" description="Helical" evidence="1">
    <location>
        <begin position="7"/>
        <end position="31"/>
    </location>
</feature>
<dbReference type="GO" id="GO:0005840">
    <property type="term" value="C:ribosome"/>
    <property type="evidence" value="ECO:0007669"/>
    <property type="project" value="UniProtKB-KW"/>
</dbReference>
<dbReference type="RefSeq" id="WP_129720819.1">
    <property type="nucleotide sequence ID" value="NZ_LR214986.1"/>
</dbReference>
<gene>
    <name evidence="4" type="ORF">NCTC10142_00717</name>
</gene>
<keyword evidence="1" id="KW-0812">Transmembrane</keyword>
<protein>
    <submittedName>
        <fullName evidence="4">Putative bifunctional signaling protein/50S ribosomal protein L9</fullName>
    </submittedName>
</protein>
<dbReference type="Gene3D" id="3.90.1640.10">
    <property type="entry name" value="inorganic pyrophosphatase (n-terminal core)"/>
    <property type="match status" value="1"/>
</dbReference>
<dbReference type="Pfam" id="PF01368">
    <property type="entry name" value="DHH"/>
    <property type="match status" value="1"/>
</dbReference>
<evidence type="ECO:0000259" key="2">
    <source>
        <dbReference type="Pfam" id="PF01368"/>
    </source>
</evidence>
<dbReference type="InterPro" id="IPR051319">
    <property type="entry name" value="Oligoribo/pAp-PDE_c-di-AMP_PDE"/>
</dbReference>
<feature type="domain" description="DHHA1" evidence="3">
    <location>
        <begin position="567"/>
        <end position="652"/>
    </location>
</feature>
<proteinExistence type="predicted"/>
<keyword evidence="1" id="KW-1133">Transmembrane helix</keyword>
<dbReference type="Gene3D" id="3.10.310.30">
    <property type="match status" value="1"/>
</dbReference>
<dbReference type="InterPro" id="IPR003156">
    <property type="entry name" value="DHHA1_dom"/>
</dbReference>
<feature type="domain" description="DDH" evidence="2">
    <location>
        <begin position="348"/>
        <end position="504"/>
    </location>
</feature>
<accession>A0A449AIZ2</accession>
<evidence type="ECO:0000256" key="1">
    <source>
        <dbReference type="SAM" id="Phobius"/>
    </source>
</evidence>
<evidence type="ECO:0000313" key="4">
    <source>
        <dbReference type="EMBL" id="VEU64950.1"/>
    </source>
</evidence>
<name>A0A449AIZ2_9BACT</name>
<dbReference type="PANTHER" id="PTHR47618">
    <property type="entry name" value="BIFUNCTIONAL OLIGORIBONUCLEASE AND PAP PHOSPHATASE NRNA"/>
    <property type="match status" value="1"/>
</dbReference>
<evidence type="ECO:0000313" key="5">
    <source>
        <dbReference type="Proteomes" id="UP000289506"/>
    </source>
</evidence>
<keyword evidence="4" id="KW-0689">Ribosomal protein</keyword>
<dbReference type="Gene3D" id="3.30.450.20">
    <property type="entry name" value="PAS domain"/>
    <property type="match status" value="1"/>
</dbReference>
<sequence length="666" mass="75707">MFKNHKMWLIILLVCLMSMLFISFIIAFMILDNNKVVSALLAIGILIILLIAVLLGFIAIVQFSQSRELIKNSFNGFIEEIMTKNNIGVCVYDTKQEIVWSSNFIKSTFGRSFIGLKVIDVLLKIDKNHNVNTNNNNQTHFEFQYKEKNYEVQSWPLSNLILIRDITAEAIYKIHTRDQMPVIGEIEIDNLQLYQSILSEEQLFTINKVVIDAINEYTEKYNLIYRQYTNGKFLIFTNEHSLNELIKNSFDLFLQIKNRVNDASFNKISISGGFAYGWTSLKKKIEQAKKALVQSQSRGGDQITIYSNVQPPIFLGSNTEILTDNNRTKIKGVARNLEKRLIDPIIDKVFIYGHKWADLDAFGAAYGIYEIAKAFDKEAYIVLETYDNTVAQLVKDVEKNNPDIFIKSNYALKITNTNSLIVFVDIADPQRTDNTNAINEVKRDNIFVFDHHRLGKPIDFAPKINCYVETISSSACEIVTEIMTFLEHRINITNKCAQLLLNGIYLDTIQFSKSVTPRTFDAASWLETRGGNSLKSGELLKFDEETNEKINKILENTLEVKKGFFLAYSDIEATNDEISIAANEILKIKGRVASFVVARLENTYTYKLSARGIETNVQIICEAVGGGGHFSIAAAYSDEKLEIFVDNIKHAITTLGRQINNESNTN</sequence>
<feature type="transmembrane region" description="Helical" evidence="1">
    <location>
        <begin position="37"/>
        <end position="61"/>
    </location>
</feature>
<dbReference type="EMBL" id="LR214986">
    <property type="protein sequence ID" value="VEU64950.1"/>
    <property type="molecule type" value="Genomic_DNA"/>
</dbReference>
<dbReference type="PIRSF" id="PIRSF026583">
    <property type="entry name" value="YybT"/>
    <property type="match status" value="1"/>
</dbReference>
<dbReference type="AlphaFoldDB" id="A0A449AIZ2"/>
<reference evidence="4 5" key="1">
    <citation type="submission" date="2019-01" db="EMBL/GenBank/DDBJ databases">
        <authorList>
            <consortium name="Pathogen Informatics"/>
        </authorList>
    </citation>
    <scope>NUCLEOTIDE SEQUENCE [LARGE SCALE GENOMIC DNA]</scope>
    <source>
        <strain evidence="4 5">NCTC10142</strain>
        <plasmid evidence="5">13</plasmid>
    </source>
</reference>
<dbReference type="GO" id="GO:0003676">
    <property type="term" value="F:nucleic acid binding"/>
    <property type="evidence" value="ECO:0007669"/>
    <property type="project" value="InterPro"/>
</dbReference>
<dbReference type="Pfam" id="PF02272">
    <property type="entry name" value="DHHA1"/>
    <property type="match status" value="1"/>
</dbReference>
<keyword evidence="1" id="KW-0472">Membrane</keyword>
<dbReference type="InterPro" id="IPR001667">
    <property type="entry name" value="DDH_dom"/>
</dbReference>
<geneLocation type="plasmid" evidence="4 5">
    <name>13</name>
</geneLocation>
<dbReference type="Proteomes" id="UP000289506">
    <property type="component" value="Plasmid 13"/>
</dbReference>
<dbReference type="PANTHER" id="PTHR47618:SF2">
    <property type="entry name" value="CYCLIC-DI-AMP PHOSPHODIESTERASE GDPP"/>
    <property type="match status" value="1"/>
</dbReference>
<dbReference type="InterPro" id="IPR038763">
    <property type="entry name" value="DHH_sf"/>
</dbReference>
<keyword evidence="4" id="KW-0614">Plasmid</keyword>
<dbReference type="SUPFAM" id="SSF64182">
    <property type="entry name" value="DHH phosphoesterases"/>
    <property type="match status" value="1"/>
</dbReference>
<dbReference type="InterPro" id="IPR014528">
    <property type="entry name" value="GdpP/PdeA"/>
</dbReference>